<evidence type="ECO:0000256" key="2">
    <source>
        <dbReference type="SAM" id="SignalP"/>
    </source>
</evidence>
<dbReference type="EMBL" id="JBHUEY010000006">
    <property type="protein sequence ID" value="MFD1785089.1"/>
    <property type="molecule type" value="Genomic_DNA"/>
</dbReference>
<dbReference type="PROSITE" id="PS51257">
    <property type="entry name" value="PROKAR_LIPOPROTEIN"/>
    <property type="match status" value="1"/>
</dbReference>
<sequence>MKAGEKAKSLRLLLCMGAAATLGACVSNPMANAPVDPASPVAKEVTAIANTKRPYPRFSEIPKKPTDERPVRAWASATAEVQGVGQELARQTAPETWTLQNTESFAAQAQAAVGDEPVSERAGGDTETFAREQRERATPPPPAR</sequence>
<gene>
    <name evidence="3" type="ORF">ACFSC0_16940</name>
</gene>
<name>A0ABW4N555_9CAUL</name>
<feature type="region of interest" description="Disordered" evidence="1">
    <location>
        <begin position="107"/>
        <end position="144"/>
    </location>
</feature>
<accession>A0ABW4N555</accession>
<dbReference type="RefSeq" id="WP_377282044.1">
    <property type="nucleotide sequence ID" value="NZ_JBHRSI010000005.1"/>
</dbReference>
<feature type="chain" id="PRO_5045772577" description="DUF3035 domain-containing protein" evidence="2">
    <location>
        <begin position="25"/>
        <end position="144"/>
    </location>
</feature>
<evidence type="ECO:0000256" key="1">
    <source>
        <dbReference type="SAM" id="MobiDB-lite"/>
    </source>
</evidence>
<comment type="caution">
    <text evidence="3">The sequence shown here is derived from an EMBL/GenBank/DDBJ whole genome shotgun (WGS) entry which is preliminary data.</text>
</comment>
<keyword evidence="4" id="KW-1185">Reference proteome</keyword>
<feature type="signal peptide" evidence="2">
    <location>
        <begin position="1"/>
        <end position="24"/>
    </location>
</feature>
<evidence type="ECO:0000313" key="3">
    <source>
        <dbReference type="EMBL" id="MFD1785089.1"/>
    </source>
</evidence>
<dbReference type="Proteomes" id="UP001597237">
    <property type="component" value="Unassembled WGS sequence"/>
</dbReference>
<reference evidence="4" key="1">
    <citation type="journal article" date="2019" name="Int. J. Syst. Evol. Microbiol.">
        <title>The Global Catalogue of Microorganisms (GCM) 10K type strain sequencing project: providing services to taxonomists for standard genome sequencing and annotation.</title>
        <authorList>
            <consortium name="The Broad Institute Genomics Platform"/>
            <consortium name="The Broad Institute Genome Sequencing Center for Infectious Disease"/>
            <person name="Wu L."/>
            <person name="Ma J."/>
        </authorList>
    </citation>
    <scope>NUCLEOTIDE SEQUENCE [LARGE SCALE GENOMIC DNA]</scope>
    <source>
        <strain evidence="4">DFY28</strain>
    </source>
</reference>
<organism evidence="3 4">
    <name type="scientific">Phenylobacterium terrae</name>
    <dbReference type="NCBI Taxonomy" id="2665495"/>
    <lineage>
        <taxon>Bacteria</taxon>
        <taxon>Pseudomonadati</taxon>
        <taxon>Pseudomonadota</taxon>
        <taxon>Alphaproteobacteria</taxon>
        <taxon>Caulobacterales</taxon>
        <taxon>Caulobacteraceae</taxon>
        <taxon>Phenylobacterium</taxon>
    </lineage>
</organism>
<proteinExistence type="predicted"/>
<evidence type="ECO:0000313" key="4">
    <source>
        <dbReference type="Proteomes" id="UP001597237"/>
    </source>
</evidence>
<protein>
    <recommendedName>
        <fullName evidence="5">DUF3035 domain-containing protein</fullName>
    </recommendedName>
</protein>
<evidence type="ECO:0008006" key="5">
    <source>
        <dbReference type="Google" id="ProtNLM"/>
    </source>
</evidence>
<feature type="compositionally biased region" description="Basic and acidic residues" evidence="1">
    <location>
        <begin position="118"/>
        <end position="137"/>
    </location>
</feature>
<keyword evidence="2" id="KW-0732">Signal</keyword>